<dbReference type="Pfam" id="PF13535">
    <property type="entry name" value="ATP-grasp_4"/>
    <property type="match status" value="1"/>
</dbReference>
<keyword evidence="7" id="KW-1185">Reference proteome</keyword>
<dbReference type="GO" id="GO:0016874">
    <property type="term" value="F:ligase activity"/>
    <property type="evidence" value="ECO:0007669"/>
    <property type="project" value="UniProtKB-KW"/>
</dbReference>
<dbReference type="SUPFAM" id="SSF56059">
    <property type="entry name" value="Glutathione synthetase ATP-binding domain-like"/>
    <property type="match status" value="1"/>
</dbReference>
<sequence length="546" mass="60624">MTSYESSDVIEFALNKRHLPRSQVEAIPDVEDDDDESSSVNASSLRANFLPPASEFADFDAASVTRYGSFRDQSPFFSPVFAHLPSMRPEKLHVASPEAQNLRRKLMRGSNVLIVQGGYAGKKFIYQRLMSLGVNIYMLDGPGSIWRRVAEEGGIAEFIELDFTEYDTLFERAMEAIIDASLEGKFDAVTTYYEDAVPLAARIATALGVQTNSVDACDKARNKRKTREVMAASGLPVPRFRRVLSVEDVPAACDYVGFPVILKPVFGAASLGVTKAQSMEDAVSAYKKLFGTLVVDEDTIWAQGTEMIVEEFYDGDEFDVDILLSEGMVVYAKVSDNWACCEPFFMETGTNCPSSYPEDKQHALMKLAIDSTLALGFRYGCFHVECRYTKRGPRLIEVNARMGGVSVRDANLIAWGVDLVEEHCMAALKIPIRPYLPREPLKFMAESAINAPYTGTLNDDDWLGFARESKLVHKINYLRAKGDAVVGPEDGLPDWIGEIIVVSEQSTEEAVQEIRRIIEKVRVPISPAVPGSERPFFFPSSSHPFC</sequence>
<dbReference type="InterPro" id="IPR011761">
    <property type="entry name" value="ATP-grasp"/>
</dbReference>
<organism evidence="6 7">
    <name type="scientific">Gracilariopsis chorda</name>
    <dbReference type="NCBI Taxonomy" id="448386"/>
    <lineage>
        <taxon>Eukaryota</taxon>
        <taxon>Rhodophyta</taxon>
        <taxon>Florideophyceae</taxon>
        <taxon>Rhodymeniophycidae</taxon>
        <taxon>Gracilariales</taxon>
        <taxon>Gracilariaceae</taxon>
        <taxon>Gracilariopsis</taxon>
    </lineage>
</organism>
<gene>
    <name evidence="6" type="ORF">BWQ96_04890</name>
</gene>
<protein>
    <submittedName>
        <fullName evidence="6">Carnosine synthase 1</fullName>
    </submittedName>
</protein>
<evidence type="ECO:0000259" key="5">
    <source>
        <dbReference type="PROSITE" id="PS50975"/>
    </source>
</evidence>
<keyword evidence="2 4" id="KW-0547">Nucleotide-binding</keyword>
<keyword evidence="1" id="KW-0436">Ligase</keyword>
<evidence type="ECO:0000256" key="2">
    <source>
        <dbReference type="ARBA" id="ARBA00022741"/>
    </source>
</evidence>
<evidence type="ECO:0000256" key="3">
    <source>
        <dbReference type="ARBA" id="ARBA00022840"/>
    </source>
</evidence>
<feature type="domain" description="ATP-grasp" evidence="5">
    <location>
        <begin position="227"/>
        <end position="428"/>
    </location>
</feature>
<evidence type="ECO:0000256" key="4">
    <source>
        <dbReference type="PROSITE-ProRule" id="PRU00409"/>
    </source>
</evidence>
<dbReference type="PANTHER" id="PTHR43585">
    <property type="entry name" value="FUMIPYRROLE BIOSYNTHESIS PROTEIN C"/>
    <property type="match status" value="1"/>
</dbReference>
<dbReference type="Gene3D" id="3.30.470.20">
    <property type="entry name" value="ATP-grasp fold, B domain"/>
    <property type="match status" value="1"/>
</dbReference>
<reference evidence="6 7" key="1">
    <citation type="journal article" date="2018" name="Mol. Biol. Evol.">
        <title>Analysis of the draft genome of the red seaweed Gracilariopsis chorda provides insights into genome size evolution in Rhodophyta.</title>
        <authorList>
            <person name="Lee J."/>
            <person name="Yang E.C."/>
            <person name="Graf L."/>
            <person name="Yang J.H."/>
            <person name="Qiu H."/>
            <person name="Zel Zion U."/>
            <person name="Chan C.X."/>
            <person name="Stephens T.G."/>
            <person name="Weber A.P.M."/>
            <person name="Boo G.H."/>
            <person name="Boo S.M."/>
            <person name="Kim K.M."/>
            <person name="Shin Y."/>
            <person name="Jung M."/>
            <person name="Lee S.J."/>
            <person name="Yim H.S."/>
            <person name="Lee J.H."/>
            <person name="Bhattacharya D."/>
            <person name="Yoon H.S."/>
        </authorList>
    </citation>
    <scope>NUCLEOTIDE SEQUENCE [LARGE SCALE GENOMIC DNA]</scope>
    <source>
        <strain evidence="6 7">SKKU-2015</strain>
        <tissue evidence="6">Whole body</tissue>
    </source>
</reference>
<proteinExistence type="predicted"/>
<dbReference type="STRING" id="448386.A0A2V3IW56"/>
<name>A0A2V3IW56_9FLOR</name>
<dbReference type="Gene3D" id="3.40.50.20">
    <property type="match status" value="1"/>
</dbReference>
<evidence type="ECO:0000313" key="6">
    <source>
        <dbReference type="EMBL" id="PXF45370.1"/>
    </source>
</evidence>
<dbReference type="GO" id="GO:0046872">
    <property type="term" value="F:metal ion binding"/>
    <property type="evidence" value="ECO:0007669"/>
    <property type="project" value="InterPro"/>
</dbReference>
<dbReference type="PROSITE" id="PS50975">
    <property type="entry name" value="ATP_GRASP"/>
    <property type="match status" value="1"/>
</dbReference>
<evidence type="ECO:0000256" key="1">
    <source>
        <dbReference type="ARBA" id="ARBA00022598"/>
    </source>
</evidence>
<dbReference type="GO" id="GO:0005524">
    <property type="term" value="F:ATP binding"/>
    <property type="evidence" value="ECO:0007669"/>
    <property type="project" value="UniProtKB-UniRule"/>
</dbReference>
<dbReference type="EMBL" id="NBIV01000062">
    <property type="protein sequence ID" value="PXF45370.1"/>
    <property type="molecule type" value="Genomic_DNA"/>
</dbReference>
<keyword evidence="3 4" id="KW-0067">ATP-binding</keyword>
<dbReference type="PANTHER" id="PTHR43585:SF2">
    <property type="entry name" value="ATP-GRASP ENZYME FSQD"/>
    <property type="match status" value="1"/>
</dbReference>
<comment type="caution">
    <text evidence="6">The sequence shown here is derived from an EMBL/GenBank/DDBJ whole genome shotgun (WGS) entry which is preliminary data.</text>
</comment>
<dbReference type="InterPro" id="IPR052032">
    <property type="entry name" value="ATP-dep_AA_Ligase"/>
</dbReference>
<accession>A0A2V3IW56</accession>
<dbReference type="Proteomes" id="UP000247409">
    <property type="component" value="Unassembled WGS sequence"/>
</dbReference>
<dbReference type="AlphaFoldDB" id="A0A2V3IW56"/>
<dbReference type="OrthoDB" id="434648at2759"/>
<evidence type="ECO:0000313" key="7">
    <source>
        <dbReference type="Proteomes" id="UP000247409"/>
    </source>
</evidence>